<dbReference type="Gene3D" id="3.30.2310.20">
    <property type="entry name" value="RelE-like"/>
    <property type="match status" value="1"/>
</dbReference>
<dbReference type="EMBL" id="UOFB01000422">
    <property type="protein sequence ID" value="VAW50007.1"/>
    <property type="molecule type" value="Genomic_DNA"/>
</dbReference>
<dbReference type="InterPro" id="IPR035093">
    <property type="entry name" value="RelE/ParE_toxin_dom_sf"/>
</dbReference>
<evidence type="ECO:0000313" key="1">
    <source>
        <dbReference type="EMBL" id="VAW50007.1"/>
    </source>
</evidence>
<name>A0A3B0WH88_9ZZZZ</name>
<accession>A0A3B0WH88</accession>
<gene>
    <name evidence="1" type="ORF">MNBD_GAMMA04-1318</name>
</gene>
<protein>
    <recommendedName>
        <fullName evidence="2">Type II toxin-antitoxin system RelE/ParE family toxin</fullName>
    </recommendedName>
</protein>
<dbReference type="AlphaFoldDB" id="A0A3B0WH88"/>
<evidence type="ECO:0008006" key="2">
    <source>
        <dbReference type="Google" id="ProtNLM"/>
    </source>
</evidence>
<sequence length="92" mass="10758">MNIKHLLILSEAEADLEDGRFFYESQEQGVGVYFWDSLLSDIESLIIYAGVHSKVYGYYRMSSKRFPYSIYYDLKDNTAYVIAVLAERRNPN</sequence>
<organism evidence="1">
    <name type="scientific">hydrothermal vent metagenome</name>
    <dbReference type="NCBI Taxonomy" id="652676"/>
    <lineage>
        <taxon>unclassified sequences</taxon>
        <taxon>metagenomes</taxon>
        <taxon>ecological metagenomes</taxon>
    </lineage>
</organism>
<reference evidence="1" key="1">
    <citation type="submission" date="2018-06" db="EMBL/GenBank/DDBJ databases">
        <authorList>
            <person name="Zhirakovskaya E."/>
        </authorList>
    </citation>
    <scope>NUCLEOTIDE SEQUENCE</scope>
</reference>
<proteinExistence type="predicted"/>